<dbReference type="Proteomes" id="UP000647183">
    <property type="component" value="Unassembled WGS sequence"/>
</dbReference>
<name>A0ABR8UES6_9GAMM</name>
<dbReference type="EMBL" id="JACSQJ010000001">
    <property type="protein sequence ID" value="MBD7986521.1"/>
    <property type="molecule type" value="Genomic_DNA"/>
</dbReference>
<comment type="caution">
    <text evidence="1">The sequence shown here is derived from an EMBL/GenBank/DDBJ whole genome shotgun (WGS) entry which is preliminary data.</text>
</comment>
<organism evidence="1 2">
    <name type="scientific">Luteimonas colneyensis</name>
    <dbReference type="NCBI Taxonomy" id="2762230"/>
    <lineage>
        <taxon>Bacteria</taxon>
        <taxon>Pseudomonadati</taxon>
        <taxon>Pseudomonadota</taxon>
        <taxon>Gammaproteobacteria</taxon>
        <taxon>Lysobacterales</taxon>
        <taxon>Lysobacteraceae</taxon>
        <taxon>Luteimonas</taxon>
    </lineage>
</organism>
<accession>A0ABR8UES6</accession>
<gene>
    <name evidence="1" type="ORF">H9645_00570</name>
</gene>
<proteinExistence type="predicted"/>
<keyword evidence="2" id="KW-1185">Reference proteome</keyword>
<protein>
    <recommendedName>
        <fullName evidence="3">Spore coat protein U domain-containing protein</fullName>
    </recommendedName>
</protein>
<sequence>MKLATTFAGLTLAIAAAYSAPAISQTIHANAAQPAARCQGALPNFEVGLRKRPLAVQNVGTAPMFVTCGFEFDAGAAIENSALLVDTYFTNTTSEPATVTCTAVGGWEGGDTENISLSVEIPAGGGGEDGNIFVADTDFETGAMASGLVAFSCRLPGGVGINDTYVYWATE</sequence>
<evidence type="ECO:0000313" key="1">
    <source>
        <dbReference type="EMBL" id="MBD7986521.1"/>
    </source>
</evidence>
<reference evidence="1 2" key="1">
    <citation type="submission" date="2020-08" db="EMBL/GenBank/DDBJ databases">
        <title>A Genomic Blueprint of the Chicken Gut Microbiome.</title>
        <authorList>
            <person name="Gilroy R."/>
            <person name="Ravi A."/>
            <person name="Getino M."/>
            <person name="Pursley I."/>
            <person name="Horton D.L."/>
            <person name="Alikhan N.-F."/>
            <person name="Baker D."/>
            <person name="Gharbi K."/>
            <person name="Hall N."/>
            <person name="Watson M."/>
            <person name="Adriaenssens E.M."/>
            <person name="Foster-Nyarko E."/>
            <person name="Jarju S."/>
            <person name="Secka A."/>
            <person name="Antonio M."/>
            <person name="Oren A."/>
            <person name="Chaudhuri R."/>
            <person name="La Ragione R.M."/>
            <person name="Hildebrand F."/>
            <person name="Pallen M.J."/>
        </authorList>
    </citation>
    <scope>NUCLEOTIDE SEQUENCE [LARGE SCALE GENOMIC DNA]</scope>
    <source>
        <strain evidence="1 2">Sa2BVA3</strain>
    </source>
</reference>
<evidence type="ECO:0008006" key="3">
    <source>
        <dbReference type="Google" id="ProtNLM"/>
    </source>
</evidence>
<dbReference type="RefSeq" id="WP_191727802.1">
    <property type="nucleotide sequence ID" value="NZ_JACSQJ010000001.1"/>
</dbReference>
<evidence type="ECO:0000313" key="2">
    <source>
        <dbReference type="Proteomes" id="UP000647183"/>
    </source>
</evidence>